<dbReference type="OrthoDB" id="3279580at2"/>
<feature type="chain" id="PRO_5009261732" evidence="1">
    <location>
        <begin position="29"/>
        <end position="135"/>
    </location>
</feature>
<feature type="signal peptide" evidence="1">
    <location>
        <begin position="1"/>
        <end position="28"/>
    </location>
</feature>
<accession>A0A1H1U1U8</accession>
<dbReference type="STRING" id="630515.SAMN04489812_2604"/>
<dbReference type="Proteomes" id="UP000199103">
    <property type="component" value="Chromosome I"/>
</dbReference>
<evidence type="ECO:0000313" key="2">
    <source>
        <dbReference type="EMBL" id="SDS66344.1"/>
    </source>
</evidence>
<evidence type="ECO:0000313" key="3">
    <source>
        <dbReference type="Proteomes" id="UP000199103"/>
    </source>
</evidence>
<protein>
    <submittedName>
        <fullName evidence="2">Uncharacterized protein</fullName>
    </submittedName>
</protein>
<sequence>MLRITMAMLITLGLAAAFLIASPTPSSAATLDSRVTFRAEQGAKPKTCVYGRLTAQGSAGRPQGIPGKTVLIQKKKSSGWRTVAKAKTGRNGSYGKCVKIGFGKQKGHYRVAVRGYSISKGYKGSRYVSRSLYFW</sequence>
<proteinExistence type="predicted"/>
<organism evidence="2 3">
    <name type="scientific">Microlunatus soli</name>
    <dbReference type="NCBI Taxonomy" id="630515"/>
    <lineage>
        <taxon>Bacteria</taxon>
        <taxon>Bacillati</taxon>
        <taxon>Actinomycetota</taxon>
        <taxon>Actinomycetes</taxon>
        <taxon>Propionibacteriales</taxon>
        <taxon>Propionibacteriaceae</taxon>
        <taxon>Microlunatus</taxon>
    </lineage>
</organism>
<dbReference type="RefSeq" id="WP_157683434.1">
    <property type="nucleotide sequence ID" value="NZ_LT629772.1"/>
</dbReference>
<gene>
    <name evidence="2" type="ORF">SAMN04489812_2604</name>
</gene>
<keyword evidence="1" id="KW-0732">Signal</keyword>
<name>A0A1H1U1U8_9ACTN</name>
<dbReference type="AlphaFoldDB" id="A0A1H1U1U8"/>
<dbReference type="EMBL" id="LT629772">
    <property type="protein sequence ID" value="SDS66344.1"/>
    <property type="molecule type" value="Genomic_DNA"/>
</dbReference>
<evidence type="ECO:0000256" key="1">
    <source>
        <dbReference type="SAM" id="SignalP"/>
    </source>
</evidence>
<keyword evidence="3" id="KW-1185">Reference proteome</keyword>
<reference evidence="2 3" key="1">
    <citation type="submission" date="2016-10" db="EMBL/GenBank/DDBJ databases">
        <authorList>
            <person name="de Groot N.N."/>
        </authorList>
    </citation>
    <scope>NUCLEOTIDE SEQUENCE [LARGE SCALE GENOMIC DNA]</scope>
    <source>
        <strain evidence="2 3">DSM 21800</strain>
    </source>
</reference>